<dbReference type="Proteomes" id="UP000588586">
    <property type="component" value="Unassembled WGS sequence"/>
</dbReference>
<dbReference type="PROSITE" id="PS50853">
    <property type="entry name" value="FN3"/>
    <property type="match status" value="1"/>
</dbReference>
<feature type="chain" id="PRO_5032550154" description="Fibronectin type-III domain-containing protein" evidence="1">
    <location>
        <begin position="29"/>
        <end position="369"/>
    </location>
</feature>
<keyword evidence="4" id="KW-1185">Reference proteome</keyword>
<evidence type="ECO:0000313" key="4">
    <source>
        <dbReference type="Proteomes" id="UP000588586"/>
    </source>
</evidence>
<dbReference type="RefSeq" id="WP_171243811.1">
    <property type="nucleotide sequence ID" value="NZ_JABEPQ010000002.1"/>
</dbReference>
<dbReference type="AlphaFoldDB" id="A0A849HA58"/>
<comment type="caution">
    <text evidence="3">The sequence shown here is derived from an EMBL/GenBank/DDBJ whole genome shotgun (WGS) entry which is preliminary data.</text>
</comment>
<feature type="domain" description="Fibronectin type-III" evidence="2">
    <location>
        <begin position="48"/>
        <end position="137"/>
    </location>
</feature>
<feature type="signal peptide" evidence="1">
    <location>
        <begin position="1"/>
        <end position="28"/>
    </location>
</feature>
<sequence>MNAFTRRGATAVAALAACTVAGIGTAAAYWSAGTVTTTATATAATLKTPATPAVASTSATSLTVSGSLPTGQLPGTAYTLKRGTTTICQPTSSPWSCTDTGLTQGTAYSYTLVAALGSWTATSAPGTASTQCATAPVFVVSTSTATPTVGTPFSITITKRACDGSTDTSFTGSQAVTITGLSTSPSGKAPQVPSTVTFTAGVATGVNLTAYTAETTAVTVTQGQVTGRSAAITVQQAPAYSLRLDQVIHSSNNTPNTPVALSCTDGSGGNEAPKSCTQTTPTLSGNDKAWGGTIVLVDQWGNVRTNTGAPISITVANSAAGQPTSTVVIPTGQSSASFSFKGLANGSGTSTVTITSTSPPLNLTIDGVG</sequence>
<protein>
    <recommendedName>
        <fullName evidence="2">Fibronectin type-III domain-containing protein</fullName>
    </recommendedName>
</protein>
<accession>A0A849HA58</accession>
<dbReference type="PROSITE" id="PS51257">
    <property type="entry name" value="PROKAR_LIPOPROTEIN"/>
    <property type="match status" value="1"/>
</dbReference>
<gene>
    <name evidence="3" type="ORF">HJG52_12120</name>
</gene>
<proteinExistence type="predicted"/>
<keyword evidence="1" id="KW-0732">Signal</keyword>
<dbReference type="EMBL" id="JABEPQ010000002">
    <property type="protein sequence ID" value="NNM46750.1"/>
    <property type="molecule type" value="Genomic_DNA"/>
</dbReference>
<evidence type="ECO:0000259" key="2">
    <source>
        <dbReference type="PROSITE" id="PS50853"/>
    </source>
</evidence>
<dbReference type="InterPro" id="IPR003961">
    <property type="entry name" value="FN3_dom"/>
</dbReference>
<organism evidence="3 4">
    <name type="scientific">Knoellia koreensis</name>
    <dbReference type="NCBI Taxonomy" id="2730921"/>
    <lineage>
        <taxon>Bacteria</taxon>
        <taxon>Bacillati</taxon>
        <taxon>Actinomycetota</taxon>
        <taxon>Actinomycetes</taxon>
        <taxon>Micrococcales</taxon>
        <taxon>Intrasporangiaceae</taxon>
        <taxon>Knoellia</taxon>
    </lineage>
</organism>
<reference evidence="3 4" key="1">
    <citation type="submission" date="2020-04" db="EMBL/GenBank/DDBJ databases">
        <title>Knoellia sp. isolate from air conditioner.</title>
        <authorList>
            <person name="Chea S."/>
            <person name="Kim D.-U."/>
        </authorList>
    </citation>
    <scope>NUCLEOTIDE SEQUENCE [LARGE SCALE GENOMIC DNA]</scope>
    <source>
        <strain evidence="3 4">DB2414S</strain>
    </source>
</reference>
<evidence type="ECO:0000313" key="3">
    <source>
        <dbReference type="EMBL" id="NNM46750.1"/>
    </source>
</evidence>
<evidence type="ECO:0000256" key="1">
    <source>
        <dbReference type="SAM" id="SignalP"/>
    </source>
</evidence>
<name>A0A849HA58_9MICO</name>